<reference evidence="1" key="1">
    <citation type="submission" date="2023-05" db="EMBL/GenBank/DDBJ databases">
        <authorList>
            <consortium name="ELIXIR-Norway"/>
        </authorList>
    </citation>
    <scope>NUCLEOTIDE SEQUENCE</scope>
</reference>
<evidence type="ECO:0000313" key="1">
    <source>
        <dbReference type="EMBL" id="CAN0370504.1"/>
    </source>
</evidence>
<sequence>MITDRDCRAAQLASAVTPSLPPGELATAPDPQVLRLPREPPAPAGGAAGTYLQPGFLVAATPSDAPAASADPRQSYRSRIASKMPIRRYRSGA</sequence>
<evidence type="ECO:0000313" key="2">
    <source>
        <dbReference type="Proteomes" id="UP001162501"/>
    </source>
</evidence>
<dbReference type="EMBL" id="OX596111">
    <property type="protein sequence ID" value="CAN0370504.1"/>
    <property type="molecule type" value="Genomic_DNA"/>
</dbReference>
<reference evidence="1" key="2">
    <citation type="submission" date="2025-03" db="EMBL/GenBank/DDBJ databases">
        <authorList>
            <consortium name="ELIXIR-Norway"/>
            <consortium name="Elixir Norway"/>
        </authorList>
    </citation>
    <scope>NUCLEOTIDE SEQUENCE</scope>
</reference>
<name>A0AC59ZCC0_RANTA</name>
<accession>A0AC59ZCC0</accession>
<proteinExistence type="predicted"/>
<dbReference type="Proteomes" id="UP001162501">
    <property type="component" value="Chromosome 27"/>
</dbReference>
<organism evidence="1 2">
    <name type="scientific">Rangifer tarandus platyrhynchus</name>
    <name type="common">Svalbard reindeer</name>
    <dbReference type="NCBI Taxonomy" id="3082113"/>
    <lineage>
        <taxon>Eukaryota</taxon>
        <taxon>Metazoa</taxon>
        <taxon>Chordata</taxon>
        <taxon>Craniata</taxon>
        <taxon>Vertebrata</taxon>
        <taxon>Euteleostomi</taxon>
        <taxon>Mammalia</taxon>
        <taxon>Eutheria</taxon>
        <taxon>Laurasiatheria</taxon>
        <taxon>Artiodactyla</taxon>
        <taxon>Ruminantia</taxon>
        <taxon>Pecora</taxon>
        <taxon>Cervidae</taxon>
        <taxon>Odocoileinae</taxon>
        <taxon>Rangifer</taxon>
    </lineage>
</organism>
<gene>
    <name evidence="1" type="ORF">MRATA1EN22A_LOCUS16765</name>
</gene>
<protein>
    <submittedName>
        <fullName evidence="1">Uncharacterized protein</fullName>
    </submittedName>
</protein>